<sequence>MRTEMVIRIQIGSEKGHSKAIKVAAAVTGGVESVTIAGEDKNLLLVIGAGVDSNRLTEKLRRKVGHAEVVELRTVDDDDFAGEYHPYRYHPSPSPYKHVTARDMYYTGSYPPQQHAGGGRDHYRNAGSYPPTTGGRDYYSYGGGGGGGGYPAQYQQQGYYYPQQSAANMHTVVHHGYSDDPNSCSIM</sequence>
<dbReference type="PANTHER" id="PTHR46932">
    <property type="entry name" value="HEAVY METAL-ASSOCIATED ISOPRENYLATED PLANT PROTEIN 47"/>
    <property type="match status" value="1"/>
</dbReference>
<evidence type="ECO:0000313" key="1">
    <source>
        <dbReference type="EMBL" id="SPT18705.1"/>
    </source>
</evidence>
<reference evidence="1 2" key="1">
    <citation type="submission" date="2018-05" db="EMBL/GenBank/DDBJ databases">
        <authorList>
            <person name="Thind KAUR A."/>
        </authorList>
    </citation>
    <scope>NUCLEOTIDE SEQUENCE [LARGE SCALE GENOMIC DNA]</scope>
</reference>
<gene>
    <name evidence="1" type="ORF">CAMPLR22A2D_LOCUS3318</name>
</gene>
<name>A0A7H4LJB7_WHEAT</name>
<dbReference type="InterPro" id="IPR042885">
    <property type="entry name" value="HIPP47/16"/>
</dbReference>
<dbReference type="Proteomes" id="UP000280104">
    <property type="component" value="Chromosome II"/>
</dbReference>
<proteinExistence type="predicted"/>
<dbReference type="PANTHER" id="PTHR46932:SF11">
    <property type="entry name" value="OS02G0582800 PROTEIN"/>
    <property type="match status" value="1"/>
</dbReference>
<evidence type="ECO:0000313" key="2">
    <source>
        <dbReference type="Proteomes" id="UP000280104"/>
    </source>
</evidence>
<dbReference type="AlphaFoldDB" id="A0A7H4LJB7"/>
<organism evidence="1 2">
    <name type="scientific">Triticum aestivum</name>
    <name type="common">Wheat</name>
    <dbReference type="NCBI Taxonomy" id="4565"/>
    <lineage>
        <taxon>Eukaryota</taxon>
        <taxon>Viridiplantae</taxon>
        <taxon>Streptophyta</taxon>
        <taxon>Embryophyta</taxon>
        <taxon>Tracheophyta</taxon>
        <taxon>Spermatophyta</taxon>
        <taxon>Magnoliopsida</taxon>
        <taxon>Liliopsida</taxon>
        <taxon>Poales</taxon>
        <taxon>Poaceae</taxon>
        <taxon>BOP clade</taxon>
        <taxon>Pooideae</taxon>
        <taxon>Triticodae</taxon>
        <taxon>Triticeae</taxon>
        <taxon>Triticinae</taxon>
        <taxon>Triticum</taxon>
    </lineage>
</organism>
<accession>A0A7H4LJB7</accession>
<protein>
    <submittedName>
        <fullName evidence="1">Uncharacterized protein</fullName>
    </submittedName>
</protein>
<dbReference type="EMBL" id="LS480641">
    <property type="protein sequence ID" value="SPT18705.1"/>
    <property type="molecule type" value="Genomic_DNA"/>
</dbReference>
<dbReference type="Gene3D" id="3.30.70.100">
    <property type="match status" value="1"/>
</dbReference>